<dbReference type="EMBL" id="JAUTDP010000009">
    <property type="protein sequence ID" value="KAK3396043.1"/>
    <property type="molecule type" value="Genomic_DNA"/>
</dbReference>
<dbReference type="InterPro" id="IPR027424">
    <property type="entry name" value="Glucose_Oxidase_domain_2"/>
</dbReference>
<evidence type="ECO:0000313" key="7">
    <source>
        <dbReference type="EMBL" id="KAK3396043.1"/>
    </source>
</evidence>
<comment type="caution">
    <text evidence="7">The sequence shown here is derived from an EMBL/GenBank/DDBJ whole genome shotgun (WGS) entry which is preliminary data.</text>
</comment>
<evidence type="ECO:0000256" key="1">
    <source>
        <dbReference type="ARBA" id="ARBA00001974"/>
    </source>
</evidence>
<evidence type="ECO:0000256" key="5">
    <source>
        <dbReference type="SAM" id="MobiDB-lite"/>
    </source>
</evidence>
<evidence type="ECO:0000313" key="8">
    <source>
        <dbReference type="Proteomes" id="UP001281003"/>
    </source>
</evidence>
<dbReference type="AlphaFoldDB" id="A0AAE0P9Z1"/>
<dbReference type="InterPro" id="IPR000172">
    <property type="entry name" value="GMC_OxRdtase_N"/>
</dbReference>
<comment type="cofactor">
    <cofactor evidence="1">
        <name>FAD</name>
        <dbReference type="ChEBI" id="CHEBI:57692"/>
    </cofactor>
</comment>
<dbReference type="GO" id="GO:0050660">
    <property type="term" value="F:flavin adenine dinucleotide binding"/>
    <property type="evidence" value="ECO:0007669"/>
    <property type="project" value="InterPro"/>
</dbReference>
<dbReference type="GO" id="GO:0016614">
    <property type="term" value="F:oxidoreductase activity, acting on CH-OH group of donors"/>
    <property type="evidence" value="ECO:0007669"/>
    <property type="project" value="InterPro"/>
</dbReference>
<keyword evidence="4" id="KW-0560">Oxidoreductase</keyword>
<feature type="domain" description="Glucose-methanol-choline oxidoreductase N-terminal" evidence="6">
    <location>
        <begin position="59"/>
        <end position="107"/>
    </location>
</feature>
<reference evidence="7" key="1">
    <citation type="journal article" date="2023" name="Mol. Phylogenet. Evol.">
        <title>Genome-scale phylogeny and comparative genomics of the fungal order Sordariales.</title>
        <authorList>
            <person name="Hensen N."/>
            <person name="Bonometti L."/>
            <person name="Westerberg I."/>
            <person name="Brannstrom I.O."/>
            <person name="Guillou S."/>
            <person name="Cros-Aarteil S."/>
            <person name="Calhoun S."/>
            <person name="Haridas S."/>
            <person name="Kuo A."/>
            <person name="Mondo S."/>
            <person name="Pangilinan J."/>
            <person name="Riley R."/>
            <person name="LaButti K."/>
            <person name="Andreopoulos B."/>
            <person name="Lipzen A."/>
            <person name="Chen C."/>
            <person name="Yan M."/>
            <person name="Daum C."/>
            <person name="Ng V."/>
            <person name="Clum A."/>
            <person name="Steindorff A."/>
            <person name="Ohm R.A."/>
            <person name="Martin F."/>
            <person name="Silar P."/>
            <person name="Natvig D.O."/>
            <person name="Lalanne C."/>
            <person name="Gautier V."/>
            <person name="Ament-Velasquez S.L."/>
            <person name="Kruys A."/>
            <person name="Hutchinson M.I."/>
            <person name="Powell A.J."/>
            <person name="Barry K."/>
            <person name="Miller A.N."/>
            <person name="Grigoriev I.V."/>
            <person name="Debuchy R."/>
            <person name="Gladieux P."/>
            <person name="Hiltunen Thoren M."/>
            <person name="Johannesson H."/>
        </authorList>
    </citation>
    <scope>NUCLEOTIDE SEQUENCE</scope>
    <source>
        <strain evidence="7">FGSC 1904</strain>
    </source>
</reference>
<name>A0AAE0P9Z1_SORBR</name>
<protein>
    <recommendedName>
        <fullName evidence="6">Glucose-methanol-choline oxidoreductase N-terminal domain-containing protein</fullName>
    </recommendedName>
</protein>
<sequence>MESGGTTTFGNTSRPGAPWGQRHGHQCSNIQRRKSREEIRLDIPNGTTKGSQRPYYGGQTGKVLGGPSPINWLTCNRASAAEYDQWGKVSKSEQNWKSMSAAMTKAENYTCGPARQEQKYLFTPI</sequence>
<gene>
    <name evidence="7" type="ORF">B0T20DRAFT_394597</name>
</gene>
<proteinExistence type="predicted"/>
<dbReference type="Proteomes" id="UP001281003">
    <property type="component" value="Unassembled WGS sequence"/>
</dbReference>
<dbReference type="Gene3D" id="4.10.450.10">
    <property type="entry name" value="Glucose Oxidase, domain 2"/>
    <property type="match status" value="1"/>
</dbReference>
<evidence type="ECO:0000256" key="2">
    <source>
        <dbReference type="ARBA" id="ARBA00022630"/>
    </source>
</evidence>
<evidence type="ECO:0000259" key="6">
    <source>
        <dbReference type="Pfam" id="PF00732"/>
    </source>
</evidence>
<accession>A0AAE0P9Z1</accession>
<feature type="compositionally biased region" description="Polar residues" evidence="5">
    <location>
        <begin position="1"/>
        <end position="14"/>
    </location>
</feature>
<dbReference type="Pfam" id="PF00732">
    <property type="entry name" value="GMC_oxred_N"/>
    <property type="match status" value="1"/>
</dbReference>
<keyword evidence="3" id="KW-0274">FAD</keyword>
<organism evidence="7 8">
    <name type="scientific">Sordaria brevicollis</name>
    <dbReference type="NCBI Taxonomy" id="83679"/>
    <lineage>
        <taxon>Eukaryota</taxon>
        <taxon>Fungi</taxon>
        <taxon>Dikarya</taxon>
        <taxon>Ascomycota</taxon>
        <taxon>Pezizomycotina</taxon>
        <taxon>Sordariomycetes</taxon>
        <taxon>Sordariomycetidae</taxon>
        <taxon>Sordariales</taxon>
        <taxon>Sordariaceae</taxon>
        <taxon>Sordaria</taxon>
    </lineage>
</organism>
<keyword evidence="8" id="KW-1185">Reference proteome</keyword>
<feature type="region of interest" description="Disordered" evidence="5">
    <location>
        <begin position="1"/>
        <end position="62"/>
    </location>
</feature>
<evidence type="ECO:0000256" key="4">
    <source>
        <dbReference type="ARBA" id="ARBA00023002"/>
    </source>
</evidence>
<dbReference type="Gene3D" id="3.30.560.10">
    <property type="entry name" value="Glucose Oxidase, domain 3"/>
    <property type="match status" value="1"/>
</dbReference>
<keyword evidence="2" id="KW-0285">Flavoprotein</keyword>
<reference evidence="7" key="2">
    <citation type="submission" date="2023-07" db="EMBL/GenBank/DDBJ databases">
        <authorList>
            <consortium name="Lawrence Berkeley National Laboratory"/>
            <person name="Haridas S."/>
            <person name="Hensen N."/>
            <person name="Bonometti L."/>
            <person name="Westerberg I."/>
            <person name="Brannstrom I.O."/>
            <person name="Guillou S."/>
            <person name="Cros-Aarteil S."/>
            <person name="Calhoun S."/>
            <person name="Kuo A."/>
            <person name="Mondo S."/>
            <person name="Pangilinan J."/>
            <person name="Riley R."/>
            <person name="LaButti K."/>
            <person name="Andreopoulos B."/>
            <person name="Lipzen A."/>
            <person name="Chen C."/>
            <person name="Yanf M."/>
            <person name="Daum C."/>
            <person name="Ng V."/>
            <person name="Clum A."/>
            <person name="Steindorff A."/>
            <person name="Ohm R."/>
            <person name="Martin F."/>
            <person name="Silar P."/>
            <person name="Natvig D."/>
            <person name="Lalanne C."/>
            <person name="Gautier V."/>
            <person name="Ament-velasquez S.L."/>
            <person name="Kruys A."/>
            <person name="Hutchinson M.I."/>
            <person name="Powell A.J."/>
            <person name="Barry K."/>
            <person name="Miller A.N."/>
            <person name="Grigoriev I.V."/>
            <person name="Debuchy R."/>
            <person name="Gladieux P."/>
            <person name="Thoren M.H."/>
            <person name="Johannesson H."/>
        </authorList>
    </citation>
    <scope>NUCLEOTIDE SEQUENCE</scope>
    <source>
        <strain evidence="7">FGSC 1904</strain>
    </source>
</reference>
<evidence type="ECO:0000256" key="3">
    <source>
        <dbReference type="ARBA" id="ARBA00022827"/>
    </source>
</evidence>